<dbReference type="Proteomes" id="UP000482209">
    <property type="component" value="Unassembled WGS sequence"/>
</dbReference>
<sequence>MDTKILIRELHKYWELEKQAEGTTLEELVKVYRQDILHYGENPVGLRMLSSRDYNYYLNLLEEKSLEEYEKGKEE</sequence>
<comment type="caution">
    <text evidence="1">The sequence shown here is derived from an EMBL/GenBank/DDBJ whole genome shotgun (WGS) entry which is preliminary data.</text>
</comment>
<accession>A0A6L5Y0C7</accession>
<dbReference type="RefSeq" id="WP_154519981.1">
    <property type="nucleotide sequence ID" value="NZ_VUMT01000022.1"/>
</dbReference>
<dbReference type="EMBL" id="VUMT01000022">
    <property type="protein sequence ID" value="MSS64586.1"/>
    <property type="molecule type" value="Genomic_DNA"/>
</dbReference>
<proteinExistence type="predicted"/>
<keyword evidence="2" id="KW-1185">Reference proteome</keyword>
<dbReference type="AlphaFoldDB" id="A0A6L5Y0C7"/>
<name>A0A6L5Y0C7_9FIRM</name>
<organism evidence="1 2">
    <name type="scientific">Velocimicrobium porci</name>
    <dbReference type="NCBI Taxonomy" id="2606634"/>
    <lineage>
        <taxon>Bacteria</taxon>
        <taxon>Bacillati</taxon>
        <taxon>Bacillota</taxon>
        <taxon>Clostridia</taxon>
        <taxon>Lachnospirales</taxon>
        <taxon>Lachnospiraceae</taxon>
        <taxon>Velocimicrobium</taxon>
    </lineage>
</organism>
<evidence type="ECO:0000313" key="2">
    <source>
        <dbReference type="Proteomes" id="UP000482209"/>
    </source>
</evidence>
<reference evidence="1 2" key="1">
    <citation type="submission" date="2019-08" db="EMBL/GenBank/DDBJ databases">
        <title>In-depth cultivation of the pig gut microbiome towards novel bacterial diversity and tailored functional studies.</title>
        <authorList>
            <person name="Wylensek D."/>
            <person name="Hitch T.C.A."/>
            <person name="Clavel T."/>
        </authorList>
    </citation>
    <scope>NUCLEOTIDE SEQUENCE [LARGE SCALE GENOMIC DNA]</scope>
    <source>
        <strain evidence="1 2">WCA-693-APC-MOT-I</strain>
    </source>
</reference>
<evidence type="ECO:0000313" key="1">
    <source>
        <dbReference type="EMBL" id="MSS64586.1"/>
    </source>
</evidence>
<protein>
    <submittedName>
        <fullName evidence="1">Uncharacterized protein</fullName>
    </submittedName>
</protein>
<gene>
    <name evidence="1" type="ORF">FYJ58_11970</name>
</gene>